<keyword evidence="3" id="KW-1185">Reference proteome</keyword>
<name>A0ABW0U8V3_9BACI</name>
<proteinExistence type="predicted"/>
<feature type="coiled-coil region" evidence="1">
    <location>
        <begin position="23"/>
        <end position="50"/>
    </location>
</feature>
<evidence type="ECO:0000256" key="1">
    <source>
        <dbReference type="SAM" id="Coils"/>
    </source>
</evidence>
<dbReference type="RefSeq" id="WP_270896039.1">
    <property type="nucleotide sequence ID" value="NZ_JBHSPF010000025.1"/>
</dbReference>
<dbReference type="EMBL" id="JBHSPF010000025">
    <property type="protein sequence ID" value="MFC5628696.1"/>
    <property type="molecule type" value="Genomic_DNA"/>
</dbReference>
<evidence type="ECO:0000313" key="2">
    <source>
        <dbReference type="EMBL" id="MFC5628696.1"/>
    </source>
</evidence>
<protein>
    <submittedName>
        <fullName evidence="2">Uncharacterized protein</fullName>
    </submittedName>
</protein>
<comment type="caution">
    <text evidence="2">The sequence shown here is derived from an EMBL/GenBank/DDBJ whole genome shotgun (WGS) entry which is preliminary data.</text>
</comment>
<reference evidence="3" key="1">
    <citation type="journal article" date="2019" name="Int. J. Syst. Evol. Microbiol.">
        <title>The Global Catalogue of Microorganisms (GCM) 10K type strain sequencing project: providing services to taxonomists for standard genome sequencing and annotation.</title>
        <authorList>
            <consortium name="The Broad Institute Genomics Platform"/>
            <consortium name="The Broad Institute Genome Sequencing Center for Infectious Disease"/>
            <person name="Wu L."/>
            <person name="Ma J."/>
        </authorList>
    </citation>
    <scope>NUCLEOTIDE SEQUENCE [LARGE SCALE GENOMIC DNA]</scope>
    <source>
        <strain evidence="3">CGMCC 1.15790</strain>
    </source>
</reference>
<organism evidence="2 3">
    <name type="scientific">Aliibacillus thermotolerans</name>
    <dbReference type="NCBI Taxonomy" id="1834418"/>
    <lineage>
        <taxon>Bacteria</taxon>
        <taxon>Bacillati</taxon>
        <taxon>Bacillota</taxon>
        <taxon>Bacilli</taxon>
        <taxon>Bacillales</taxon>
        <taxon>Bacillaceae</taxon>
        <taxon>Aliibacillus</taxon>
    </lineage>
</organism>
<gene>
    <name evidence="2" type="ORF">ACFPTR_07270</name>
</gene>
<dbReference type="Proteomes" id="UP001596143">
    <property type="component" value="Unassembled WGS sequence"/>
</dbReference>
<accession>A0ABW0U8V3</accession>
<evidence type="ECO:0000313" key="3">
    <source>
        <dbReference type="Proteomes" id="UP001596143"/>
    </source>
</evidence>
<sequence>MEYKDNEKSLRLQRLLGEALTPIREKLETLEQEMASIRKAQEELNKKLDNNK</sequence>
<keyword evidence="1" id="KW-0175">Coiled coil</keyword>